<feature type="domain" description="Secretion system C-terminal sorting" evidence="3">
    <location>
        <begin position="320"/>
        <end position="389"/>
    </location>
</feature>
<dbReference type="InterPro" id="IPR043504">
    <property type="entry name" value="Peptidase_S1_PA_chymotrypsin"/>
</dbReference>
<comment type="caution">
    <text evidence="4">The sequence shown here is derived from an EMBL/GenBank/DDBJ whole genome shotgun (WGS) entry which is preliminary data.</text>
</comment>
<dbReference type="InterPro" id="IPR009003">
    <property type="entry name" value="Peptidase_S1_PA"/>
</dbReference>
<dbReference type="InterPro" id="IPR001254">
    <property type="entry name" value="Trypsin_dom"/>
</dbReference>
<evidence type="ECO:0000259" key="3">
    <source>
        <dbReference type="Pfam" id="PF18962"/>
    </source>
</evidence>
<sequence length="395" mass="43115">MLLLLASWLASPAQGQGNELIRFNTRTQRRDTLAAVPTNAALRTDRTAFSQGVVPGLLAMPVSLPSANLVPGTQFARRVRAATRGAVTVFPACTAVNLFTVRNGRREQICSGTLVGERYVLTAAHCISDFSAPIRTIEPDSLLVAPAFDNGQFAGLPVTSSLRYYFLKSWLDGVFEDDIALIELAHPIGRTTGWLGLGFDVDTASYSRQLWHKFSYPGRSIMPPEKYNGDTLFYEYGRARLRGIAIEVLGHFDGAFGQSGSSVFQTDNRSYWTAFGVLSTHALFSHKALTAQQFASFRRVLETPVGSPAALGNGRDMTAYPNPFVDQLNVVLPVAASVANVSIYDALGRRVYAAQHAWPTNGLLLNLAFLPPGLYVLQAVAGAQMRRRKISKEAW</sequence>
<dbReference type="InterPro" id="IPR026444">
    <property type="entry name" value="Secre_tail"/>
</dbReference>
<dbReference type="SUPFAM" id="SSF50494">
    <property type="entry name" value="Trypsin-like serine proteases"/>
    <property type="match status" value="1"/>
</dbReference>
<name>A0ABQ1ZXK3_9BACT</name>
<evidence type="ECO:0008006" key="6">
    <source>
        <dbReference type="Google" id="ProtNLM"/>
    </source>
</evidence>
<keyword evidence="5" id="KW-1185">Reference proteome</keyword>
<dbReference type="InterPro" id="IPR050966">
    <property type="entry name" value="Glutamyl_endopeptidase"/>
</dbReference>
<evidence type="ECO:0000256" key="1">
    <source>
        <dbReference type="ARBA" id="ARBA00022729"/>
    </source>
</evidence>
<dbReference type="InterPro" id="IPR018114">
    <property type="entry name" value="TRYPSIN_HIS"/>
</dbReference>
<dbReference type="RefSeq" id="WP_229748753.1">
    <property type="nucleotide sequence ID" value="NZ_BMGY01000002.1"/>
</dbReference>
<dbReference type="InterPro" id="IPR001314">
    <property type="entry name" value="Peptidase_S1A"/>
</dbReference>
<accession>A0ABQ1ZXK3</accession>
<evidence type="ECO:0000313" key="4">
    <source>
        <dbReference type="EMBL" id="GGH79591.1"/>
    </source>
</evidence>
<dbReference type="PROSITE" id="PS00134">
    <property type="entry name" value="TRYPSIN_HIS"/>
    <property type="match status" value="1"/>
</dbReference>
<dbReference type="Gene3D" id="2.40.10.10">
    <property type="entry name" value="Trypsin-like serine proteases"/>
    <property type="match status" value="2"/>
</dbReference>
<dbReference type="PRINTS" id="PR00722">
    <property type="entry name" value="CHYMOTRYPSIN"/>
</dbReference>
<dbReference type="Pfam" id="PF00089">
    <property type="entry name" value="Trypsin"/>
    <property type="match status" value="1"/>
</dbReference>
<protein>
    <recommendedName>
        <fullName evidence="6">T9SS type A sorting domain-containing protein</fullName>
    </recommendedName>
</protein>
<dbReference type="PANTHER" id="PTHR15462:SF8">
    <property type="entry name" value="SERINE PROTEASE"/>
    <property type="match status" value="1"/>
</dbReference>
<dbReference type="Pfam" id="PF18962">
    <property type="entry name" value="Por_Secre_tail"/>
    <property type="match status" value="1"/>
</dbReference>
<organism evidence="4 5">
    <name type="scientific">Hymenobacter frigidus</name>
    <dbReference type="NCBI Taxonomy" id="1524095"/>
    <lineage>
        <taxon>Bacteria</taxon>
        <taxon>Pseudomonadati</taxon>
        <taxon>Bacteroidota</taxon>
        <taxon>Cytophagia</taxon>
        <taxon>Cytophagales</taxon>
        <taxon>Hymenobacteraceae</taxon>
        <taxon>Hymenobacter</taxon>
    </lineage>
</organism>
<keyword evidence="1" id="KW-0732">Signal</keyword>
<dbReference type="PANTHER" id="PTHR15462">
    <property type="entry name" value="SERINE PROTEASE"/>
    <property type="match status" value="1"/>
</dbReference>
<evidence type="ECO:0000313" key="5">
    <source>
        <dbReference type="Proteomes" id="UP000637774"/>
    </source>
</evidence>
<feature type="domain" description="Peptidase S1" evidence="2">
    <location>
        <begin position="104"/>
        <end position="197"/>
    </location>
</feature>
<dbReference type="Proteomes" id="UP000637774">
    <property type="component" value="Unassembled WGS sequence"/>
</dbReference>
<dbReference type="EMBL" id="BMGY01000002">
    <property type="protein sequence ID" value="GGH79591.1"/>
    <property type="molecule type" value="Genomic_DNA"/>
</dbReference>
<gene>
    <name evidence="4" type="ORF">GCM10011495_03550</name>
</gene>
<evidence type="ECO:0000259" key="2">
    <source>
        <dbReference type="Pfam" id="PF00089"/>
    </source>
</evidence>
<dbReference type="NCBIfam" id="TIGR04183">
    <property type="entry name" value="Por_Secre_tail"/>
    <property type="match status" value="1"/>
</dbReference>
<reference evidence="5" key="1">
    <citation type="journal article" date="2019" name="Int. J. Syst. Evol. Microbiol.">
        <title>The Global Catalogue of Microorganisms (GCM) 10K type strain sequencing project: providing services to taxonomists for standard genome sequencing and annotation.</title>
        <authorList>
            <consortium name="The Broad Institute Genomics Platform"/>
            <consortium name="The Broad Institute Genome Sequencing Center for Infectious Disease"/>
            <person name="Wu L."/>
            <person name="Ma J."/>
        </authorList>
    </citation>
    <scope>NUCLEOTIDE SEQUENCE [LARGE SCALE GENOMIC DNA]</scope>
    <source>
        <strain evidence="5">CGMCC 1.14966</strain>
    </source>
</reference>
<proteinExistence type="predicted"/>